<keyword evidence="2" id="KW-1185">Reference proteome</keyword>
<sequence>MATVISPGPLPQDALRYPQKWNSDWEALLRRELAFPNGPRYLFHLKMSEITSTGLQGSLDGYPGLVSATCAIQRNITQEALDYFTESDLETRWMAARADVRGKHILDSMVALCSKARNLNEARSYCPELSLKRLRSNGKAFLDLLRSVMLEDASFIPTEPKFVSHPGWDAWAAEQEKLNDSELKKISFAEILILRTKLISHVVQFTLRSFFGLSPPAFFVQKEQKSDQKLKTPRVPPAVAALLGRAETANLKAQLKDDTAAVKARYRCTKTEAADGSVKFSRCKTCFEKMQRQVLYCSVFVSVLLILLLSDIFLEHAKGRIGSFATRLYAAKPSISRLSQPTENPVSASTAETRIGPPTDGYNRPLALIARVTTLNRNPMADYQLYDANDELMDIDFGAGTYPQLAFRACRERAMTTGDPHCVALMSHYLCGLLMAKGGPSQFRGITSDMIVAQFAREFGLADLRERVLIVQQIEDQDPLHRPPLLTLDWWATLSNDATLEEIPVTPD</sequence>
<reference evidence="1" key="1">
    <citation type="submission" date="2020-05" db="EMBL/GenBank/DDBJ databases">
        <title>Mycena genomes resolve the evolution of fungal bioluminescence.</title>
        <authorList>
            <person name="Tsai I.J."/>
        </authorList>
    </citation>
    <scope>NUCLEOTIDE SEQUENCE</scope>
    <source>
        <strain evidence="1">160909Yilan</strain>
    </source>
</reference>
<comment type="caution">
    <text evidence="1">The sequence shown here is derived from an EMBL/GenBank/DDBJ whole genome shotgun (WGS) entry which is preliminary data.</text>
</comment>
<gene>
    <name evidence="1" type="ORF">MSAN_00101400</name>
</gene>
<proteinExistence type="predicted"/>
<organism evidence="1 2">
    <name type="scientific">Mycena sanguinolenta</name>
    <dbReference type="NCBI Taxonomy" id="230812"/>
    <lineage>
        <taxon>Eukaryota</taxon>
        <taxon>Fungi</taxon>
        <taxon>Dikarya</taxon>
        <taxon>Basidiomycota</taxon>
        <taxon>Agaricomycotina</taxon>
        <taxon>Agaricomycetes</taxon>
        <taxon>Agaricomycetidae</taxon>
        <taxon>Agaricales</taxon>
        <taxon>Marasmiineae</taxon>
        <taxon>Mycenaceae</taxon>
        <taxon>Mycena</taxon>
    </lineage>
</organism>
<dbReference type="Proteomes" id="UP000623467">
    <property type="component" value="Unassembled WGS sequence"/>
</dbReference>
<dbReference type="OrthoDB" id="3020010at2759"/>
<protein>
    <submittedName>
        <fullName evidence="1">MYND-type domain-containing protein</fullName>
    </submittedName>
</protein>
<dbReference type="AlphaFoldDB" id="A0A8H7DIP7"/>
<dbReference type="EMBL" id="JACAZH010000001">
    <property type="protein sequence ID" value="KAF7376839.1"/>
    <property type="molecule type" value="Genomic_DNA"/>
</dbReference>
<evidence type="ECO:0000313" key="2">
    <source>
        <dbReference type="Proteomes" id="UP000623467"/>
    </source>
</evidence>
<name>A0A8H7DIP7_9AGAR</name>
<evidence type="ECO:0000313" key="1">
    <source>
        <dbReference type="EMBL" id="KAF7376839.1"/>
    </source>
</evidence>
<accession>A0A8H7DIP7</accession>